<evidence type="ECO:0000313" key="2">
    <source>
        <dbReference type="Proteomes" id="UP000308600"/>
    </source>
</evidence>
<keyword evidence="2" id="KW-1185">Reference proteome</keyword>
<sequence>MLSHVTSRPRITGVKVSANISSIPPFASTSCALKDMDSTVIFVFNPRRRSEEDIDWRNENLDKLSSASSLSASTSSSSSSWSSSSSSSSSPTTKGKSSSLPSAASRMCPGLRGGFEWRWSRSSSTSSIVGDGECKRIDLTFFPWDPVETTGSPLSSSGALRFRGPSGAEMVDIV</sequence>
<organism evidence="1 2">
    <name type="scientific">Pluteus cervinus</name>
    <dbReference type="NCBI Taxonomy" id="181527"/>
    <lineage>
        <taxon>Eukaryota</taxon>
        <taxon>Fungi</taxon>
        <taxon>Dikarya</taxon>
        <taxon>Basidiomycota</taxon>
        <taxon>Agaricomycotina</taxon>
        <taxon>Agaricomycetes</taxon>
        <taxon>Agaricomycetidae</taxon>
        <taxon>Agaricales</taxon>
        <taxon>Pluteineae</taxon>
        <taxon>Pluteaceae</taxon>
        <taxon>Pluteus</taxon>
    </lineage>
</organism>
<reference evidence="1 2" key="1">
    <citation type="journal article" date="2019" name="Nat. Ecol. Evol.">
        <title>Megaphylogeny resolves global patterns of mushroom evolution.</title>
        <authorList>
            <person name="Varga T."/>
            <person name="Krizsan K."/>
            <person name="Foldi C."/>
            <person name="Dima B."/>
            <person name="Sanchez-Garcia M."/>
            <person name="Sanchez-Ramirez S."/>
            <person name="Szollosi G.J."/>
            <person name="Szarkandi J.G."/>
            <person name="Papp V."/>
            <person name="Albert L."/>
            <person name="Andreopoulos W."/>
            <person name="Angelini C."/>
            <person name="Antonin V."/>
            <person name="Barry K.W."/>
            <person name="Bougher N.L."/>
            <person name="Buchanan P."/>
            <person name="Buyck B."/>
            <person name="Bense V."/>
            <person name="Catcheside P."/>
            <person name="Chovatia M."/>
            <person name="Cooper J."/>
            <person name="Damon W."/>
            <person name="Desjardin D."/>
            <person name="Finy P."/>
            <person name="Geml J."/>
            <person name="Haridas S."/>
            <person name="Hughes K."/>
            <person name="Justo A."/>
            <person name="Karasinski D."/>
            <person name="Kautmanova I."/>
            <person name="Kiss B."/>
            <person name="Kocsube S."/>
            <person name="Kotiranta H."/>
            <person name="LaButti K.M."/>
            <person name="Lechner B.E."/>
            <person name="Liimatainen K."/>
            <person name="Lipzen A."/>
            <person name="Lukacs Z."/>
            <person name="Mihaltcheva S."/>
            <person name="Morgado L.N."/>
            <person name="Niskanen T."/>
            <person name="Noordeloos M.E."/>
            <person name="Ohm R.A."/>
            <person name="Ortiz-Santana B."/>
            <person name="Ovrebo C."/>
            <person name="Racz N."/>
            <person name="Riley R."/>
            <person name="Savchenko A."/>
            <person name="Shiryaev A."/>
            <person name="Soop K."/>
            <person name="Spirin V."/>
            <person name="Szebenyi C."/>
            <person name="Tomsovsky M."/>
            <person name="Tulloss R.E."/>
            <person name="Uehling J."/>
            <person name="Grigoriev I.V."/>
            <person name="Vagvolgyi C."/>
            <person name="Papp T."/>
            <person name="Martin F.M."/>
            <person name="Miettinen O."/>
            <person name="Hibbett D.S."/>
            <person name="Nagy L.G."/>
        </authorList>
    </citation>
    <scope>NUCLEOTIDE SEQUENCE [LARGE SCALE GENOMIC DNA]</scope>
    <source>
        <strain evidence="1 2">NL-1719</strain>
    </source>
</reference>
<gene>
    <name evidence="1" type="ORF">BDN72DRAFT_419292</name>
</gene>
<dbReference type="EMBL" id="ML208619">
    <property type="protein sequence ID" value="TFK61913.1"/>
    <property type="molecule type" value="Genomic_DNA"/>
</dbReference>
<name>A0ACD3A7R6_9AGAR</name>
<proteinExistence type="predicted"/>
<dbReference type="Proteomes" id="UP000308600">
    <property type="component" value="Unassembled WGS sequence"/>
</dbReference>
<evidence type="ECO:0000313" key="1">
    <source>
        <dbReference type="EMBL" id="TFK61913.1"/>
    </source>
</evidence>
<protein>
    <submittedName>
        <fullName evidence="1">Uncharacterized protein</fullName>
    </submittedName>
</protein>
<accession>A0ACD3A7R6</accession>